<sequence>MFDIRRRQFITLLGGAAAWPLAAGAQQSAMPLIGLLSSDSAESYAGRLTAIRRGLEEIGYTEGQNVTIEYRWAEGQYDRIPGLVVDLLRHRLAVIAADGTTAARAAQAATTVIPIVFLGGDDPIRAGLVSNLNRPAANVTGVTLLNVTLGPKRLELLHEMLPDAAIITLFINRNSPVAELTVVDMQYAARTLGLQLDIHAADIAAEHDIDVAFENLAKTRKGPLLIGADAFLVSRSEQLGALAFRHAIPAILSYREFVAAGGLMSYAASRAEVYRQGGTYLGRILKGAQVSDLPVLQPTRFELIINGKTAKALGLTVPAALLSRADEVIE</sequence>
<reference evidence="2 3" key="1">
    <citation type="submission" date="2024-02" db="EMBL/GenBank/DDBJ databases">
        <title>Adaptive strategies in a cosmopolitan and abundant soil bacterium.</title>
        <authorList>
            <person name="Carini P."/>
        </authorList>
    </citation>
    <scope>NUCLEOTIDE SEQUENCE [LARGE SCALE GENOMIC DNA]</scope>
    <source>
        <strain evidence="2 3">AZCC 1608</strain>
    </source>
</reference>
<comment type="caution">
    <text evidence="2">The sequence shown here is derived from an EMBL/GenBank/DDBJ whole genome shotgun (WGS) entry which is preliminary data.</text>
</comment>
<evidence type="ECO:0000313" key="3">
    <source>
        <dbReference type="Proteomes" id="UP001364224"/>
    </source>
</evidence>
<feature type="chain" id="PRO_5045649559" evidence="1">
    <location>
        <begin position="26"/>
        <end position="330"/>
    </location>
</feature>
<dbReference type="PANTHER" id="PTHR35271:SF1">
    <property type="entry name" value="ABC TRANSPORTER, SUBSTRATE-BINDING LIPOPROTEIN"/>
    <property type="match status" value="1"/>
</dbReference>
<evidence type="ECO:0000256" key="1">
    <source>
        <dbReference type="SAM" id="SignalP"/>
    </source>
</evidence>
<keyword evidence="1" id="KW-0732">Signal</keyword>
<keyword evidence="3" id="KW-1185">Reference proteome</keyword>
<dbReference type="InterPro" id="IPR007487">
    <property type="entry name" value="ABC_transpt-TYRBP-like"/>
</dbReference>
<dbReference type="RefSeq" id="WP_334489125.1">
    <property type="nucleotide sequence ID" value="NZ_JAZHRV010000001.1"/>
</dbReference>
<gene>
    <name evidence="2" type="ORF">V1286_007728</name>
</gene>
<dbReference type="PANTHER" id="PTHR35271">
    <property type="entry name" value="ABC TRANSPORTER, SUBSTRATE-BINDING LIPOPROTEIN-RELATED"/>
    <property type="match status" value="1"/>
</dbReference>
<dbReference type="CDD" id="cd06325">
    <property type="entry name" value="PBP1_ABC_unchar_transporter"/>
    <property type="match status" value="1"/>
</dbReference>
<proteinExistence type="predicted"/>
<name>A0ABU8BQ08_9BRAD</name>
<dbReference type="Gene3D" id="3.40.50.2300">
    <property type="match status" value="2"/>
</dbReference>
<evidence type="ECO:0000313" key="2">
    <source>
        <dbReference type="EMBL" id="MEH2560199.1"/>
    </source>
</evidence>
<protein>
    <submittedName>
        <fullName evidence="2">ABC transport system substrate-binding protein</fullName>
    </submittedName>
</protein>
<organism evidence="2 3">
    <name type="scientific">Bradyrhizobium algeriense</name>
    <dbReference type="NCBI Taxonomy" id="634784"/>
    <lineage>
        <taxon>Bacteria</taxon>
        <taxon>Pseudomonadati</taxon>
        <taxon>Pseudomonadota</taxon>
        <taxon>Alphaproteobacteria</taxon>
        <taxon>Hyphomicrobiales</taxon>
        <taxon>Nitrobacteraceae</taxon>
        <taxon>Bradyrhizobium</taxon>
    </lineage>
</organism>
<dbReference type="Pfam" id="PF04392">
    <property type="entry name" value="ABC_sub_bind"/>
    <property type="match status" value="1"/>
</dbReference>
<dbReference type="EMBL" id="JAZHRV010000001">
    <property type="protein sequence ID" value="MEH2560199.1"/>
    <property type="molecule type" value="Genomic_DNA"/>
</dbReference>
<accession>A0ABU8BQ08</accession>
<dbReference type="Proteomes" id="UP001364224">
    <property type="component" value="Unassembled WGS sequence"/>
</dbReference>
<feature type="signal peptide" evidence="1">
    <location>
        <begin position="1"/>
        <end position="25"/>
    </location>
</feature>